<dbReference type="Gene3D" id="3.40.50.1820">
    <property type="entry name" value="alpha/beta hydrolase"/>
    <property type="match status" value="1"/>
</dbReference>
<sequence length="458" mass="48259">MKTFSYGTLAAGRYSALQPVDSLIVAEPAAFPQSPGALDWLLGGALGELEQSEQAFQLSVFAPEDATNLPVMVFLPGGAFVSGAGAVRWYDATHFAQQQNCVVVVVNYRIGLLAHGGEVGAGNLVPRDLLHALQWVQTHIATLGGNPADVSLVGQSAGAFWAFVMAQLPAARGLFQRVALMSLTYQPPLDQDAAAQRQSIIDLALAGKSAALVPIAELLAAQGEVARAWAGRGLGLMPSIDENVPADLFDVDAAMTRLHVEQILLTHTKDEAQAFIGQAPEMAFTEGAVAGFMGAHFEDPEASGEKLRQELPGSTPKTRMARAMTLHQIELYATEFADAAVAAGKNVSTVRFDVESLLSNAGAAHCFELPFLFGNRQQWSDAPMLAGLSQSIFDAAAAELGAVLGGFVRTGVPVTAAGEMIPAFSPQSASLQVISEDGTDLREPERDLVARRSAPARA</sequence>
<evidence type="ECO:0000256" key="1">
    <source>
        <dbReference type="SAM" id="MobiDB-lite"/>
    </source>
</evidence>
<accession>A0ABX1G0W4</accession>
<proteinExistence type="predicted"/>
<dbReference type="Proteomes" id="UP000746595">
    <property type="component" value="Unassembled WGS sequence"/>
</dbReference>
<dbReference type="InterPro" id="IPR002018">
    <property type="entry name" value="CarbesteraseB"/>
</dbReference>
<dbReference type="InterPro" id="IPR029058">
    <property type="entry name" value="AB_hydrolase_fold"/>
</dbReference>
<dbReference type="SUPFAM" id="SSF53474">
    <property type="entry name" value="alpha/beta-Hydrolases"/>
    <property type="match status" value="1"/>
</dbReference>
<evidence type="ECO:0000313" key="4">
    <source>
        <dbReference type="Proteomes" id="UP000746595"/>
    </source>
</evidence>
<evidence type="ECO:0000259" key="2">
    <source>
        <dbReference type="Pfam" id="PF00135"/>
    </source>
</evidence>
<comment type="caution">
    <text evidence="3">The sequence shown here is derived from an EMBL/GenBank/DDBJ whole genome shotgun (WGS) entry which is preliminary data.</text>
</comment>
<feature type="domain" description="Carboxylesterase type B" evidence="2">
    <location>
        <begin position="49"/>
        <end position="425"/>
    </location>
</feature>
<feature type="region of interest" description="Disordered" evidence="1">
    <location>
        <begin position="435"/>
        <end position="458"/>
    </location>
</feature>
<dbReference type="PANTHER" id="PTHR11559">
    <property type="entry name" value="CARBOXYLESTERASE"/>
    <property type="match status" value="1"/>
</dbReference>
<reference evidence="3 4" key="1">
    <citation type="submission" date="2020-04" db="EMBL/GenBank/DDBJ databases">
        <title>Paeniglutamicibacter sp. ANT13_2, a novel actinomycete isolated from sediment in Antarctica.</title>
        <authorList>
            <person name="Sakdapetsiri C."/>
            <person name="Pinyakong O."/>
        </authorList>
    </citation>
    <scope>NUCLEOTIDE SEQUENCE [LARGE SCALE GENOMIC DNA]</scope>
    <source>
        <strain evidence="3 4">ANT13_2</strain>
    </source>
</reference>
<dbReference type="RefSeq" id="WP_168150602.1">
    <property type="nucleotide sequence ID" value="NZ_JAAWVT010000001.1"/>
</dbReference>
<protein>
    <submittedName>
        <fullName evidence="3">Carboxylesterase family protein</fullName>
    </submittedName>
</protein>
<dbReference type="EMBL" id="JAAWVT010000001">
    <property type="protein sequence ID" value="NKG19684.1"/>
    <property type="molecule type" value="Genomic_DNA"/>
</dbReference>
<gene>
    <name evidence="3" type="ORF">HED64_03035</name>
</gene>
<organism evidence="3 4">
    <name type="scientific">Paeniglutamicibacter terrestris</name>
    <dbReference type="NCBI Taxonomy" id="2723403"/>
    <lineage>
        <taxon>Bacteria</taxon>
        <taxon>Bacillati</taxon>
        <taxon>Actinomycetota</taxon>
        <taxon>Actinomycetes</taxon>
        <taxon>Micrococcales</taxon>
        <taxon>Micrococcaceae</taxon>
        <taxon>Paeniglutamicibacter</taxon>
    </lineage>
</organism>
<evidence type="ECO:0000313" key="3">
    <source>
        <dbReference type="EMBL" id="NKG19684.1"/>
    </source>
</evidence>
<name>A0ABX1G0W4_9MICC</name>
<dbReference type="InterPro" id="IPR050309">
    <property type="entry name" value="Type-B_Carboxylest/Lipase"/>
</dbReference>
<feature type="compositionally biased region" description="Basic and acidic residues" evidence="1">
    <location>
        <begin position="439"/>
        <end position="450"/>
    </location>
</feature>
<keyword evidence="4" id="KW-1185">Reference proteome</keyword>
<dbReference type="Pfam" id="PF00135">
    <property type="entry name" value="COesterase"/>
    <property type="match status" value="1"/>
</dbReference>